<dbReference type="InterPro" id="IPR052060">
    <property type="entry name" value="Bromo_WD_repeat"/>
</dbReference>
<comment type="caution">
    <text evidence="2">The sequence shown here is derived from an EMBL/GenBank/DDBJ whole genome shotgun (WGS) entry which is preliminary data.</text>
</comment>
<reference evidence="2 3" key="1">
    <citation type="submission" date="2015-09" db="EMBL/GenBank/DDBJ databases">
        <title>Draft genome of the scarab beetle Oryctes borbonicus.</title>
        <authorList>
            <person name="Meyer J.M."/>
            <person name="Markov G.V."/>
            <person name="Baskaran P."/>
            <person name="Herrmann M."/>
            <person name="Sommer R.J."/>
            <person name="Roedelsperger C."/>
        </authorList>
    </citation>
    <scope>NUCLEOTIDE SEQUENCE [LARGE SCALE GENOMIC DNA]</scope>
    <source>
        <strain evidence="2">OB123</strain>
        <tissue evidence="2">Whole animal</tissue>
    </source>
</reference>
<dbReference type="InterPro" id="IPR057452">
    <property type="entry name" value="BRWD/PHIP_N"/>
</dbReference>
<feature type="domain" description="BRWD/PHIP N-terminal" evidence="1">
    <location>
        <begin position="3"/>
        <end position="86"/>
    </location>
</feature>
<accession>A0A0T6AUD9</accession>
<dbReference type="PANTHER" id="PTHR16266:SF17">
    <property type="entry name" value="BRWD3"/>
    <property type="match status" value="1"/>
</dbReference>
<dbReference type="GO" id="GO:0005634">
    <property type="term" value="C:nucleus"/>
    <property type="evidence" value="ECO:0007669"/>
    <property type="project" value="TreeGrafter"/>
</dbReference>
<dbReference type="EMBL" id="LJIG01022798">
    <property type="protein sequence ID" value="KRT78662.1"/>
    <property type="molecule type" value="Genomic_DNA"/>
</dbReference>
<dbReference type="AlphaFoldDB" id="A0A0T6AUD9"/>
<proteinExistence type="predicted"/>
<dbReference type="GO" id="GO:0007010">
    <property type="term" value="P:cytoskeleton organization"/>
    <property type="evidence" value="ECO:0007669"/>
    <property type="project" value="TreeGrafter"/>
</dbReference>
<protein>
    <recommendedName>
        <fullName evidence="1">BRWD/PHIP N-terminal domain-containing protein</fullName>
    </recommendedName>
</protein>
<dbReference type="Proteomes" id="UP000051574">
    <property type="component" value="Unassembled WGS sequence"/>
</dbReference>
<organism evidence="2 3">
    <name type="scientific">Oryctes borbonicus</name>
    <dbReference type="NCBI Taxonomy" id="1629725"/>
    <lineage>
        <taxon>Eukaryota</taxon>
        <taxon>Metazoa</taxon>
        <taxon>Ecdysozoa</taxon>
        <taxon>Arthropoda</taxon>
        <taxon>Hexapoda</taxon>
        <taxon>Insecta</taxon>
        <taxon>Pterygota</taxon>
        <taxon>Neoptera</taxon>
        <taxon>Endopterygota</taxon>
        <taxon>Coleoptera</taxon>
        <taxon>Polyphaga</taxon>
        <taxon>Scarabaeiformia</taxon>
        <taxon>Scarabaeidae</taxon>
        <taxon>Dynastinae</taxon>
        <taxon>Oryctes</taxon>
    </lineage>
</organism>
<sequence>MDTNTQLSLIEPELYFLIQKFLSLSPLQETYKVLCRELESKDILPVRYDWKGKKHKRSCSELEKLYPHIGPSHLLQICAQIGPILDKEDPPNVKGVISLLGAGRQSLLRKSGVKEAFQNAWYYAARKNGKPITNSLDLIVHNITNVVLGREHSG</sequence>
<feature type="non-terminal residue" evidence="2">
    <location>
        <position position="154"/>
    </location>
</feature>
<keyword evidence="3" id="KW-1185">Reference proteome</keyword>
<evidence type="ECO:0000313" key="3">
    <source>
        <dbReference type="Proteomes" id="UP000051574"/>
    </source>
</evidence>
<dbReference type="OrthoDB" id="10265743at2759"/>
<gene>
    <name evidence="2" type="ORF">AMK59_8230</name>
</gene>
<dbReference type="GO" id="GO:0008360">
    <property type="term" value="P:regulation of cell shape"/>
    <property type="evidence" value="ECO:0007669"/>
    <property type="project" value="TreeGrafter"/>
</dbReference>
<name>A0A0T6AUD9_9SCAR</name>
<evidence type="ECO:0000259" key="1">
    <source>
        <dbReference type="Pfam" id="PF25437"/>
    </source>
</evidence>
<dbReference type="GO" id="GO:0006357">
    <property type="term" value="P:regulation of transcription by RNA polymerase II"/>
    <property type="evidence" value="ECO:0007669"/>
    <property type="project" value="TreeGrafter"/>
</dbReference>
<dbReference type="PANTHER" id="PTHR16266">
    <property type="entry name" value="WD REPEAT DOMAIN 9"/>
    <property type="match status" value="1"/>
</dbReference>
<dbReference type="Pfam" id="PF25437">
    <property type="entry name" value="BRWD1_N"/>
    <property type="match status" value="1"/>
</dbReference>
<evidence type="ECO:0000313" key="2">
    <source>
        <dbReference type="EMBL" id="KRT78662.1"/>
    </source>
</evidence>